<dbReference type="Proteomes" id="UP000594454">
    <property type="component" value="Chromosome 2"/>
</dbReference>
<comment type="similarity">
    <text evidence="2 3">Belongs to the peptidase M14 family.</text>
</comment>
<dbReference type="InterPro" id="IPR000834">
    <property type="entry name" value="Peptidase_M14"/>
</dbReference>
<feature type="compositionally biased region" description="Polar residues" evidence="4">
    <location>
        <begin position="951"/>
        <end position="960"/>
    </location>
</feature>
<feature type="region of interest" description="Disordered" evidence="4">
    <location>
        <begin position="468"/>
        <end position="500"/>
    </location>
</feature>
<dbReference type="GO" id="GO:0004181">
    <property type="term" value="F:metallocarboxypeptidase activity"/>
    <property type="evidence" value="ECO:0007669"/>
    <property type="project" value="InterPro"/>
</dbReference>
<evidence type="ECO:0000256" key="1">
    <source>
        <dbReference type="ARBA" id="ARBA00001947"/>
    </source>
</evidence>
<feature type="region of interest" description="Disordered" evidence="4">
    <location>
        <begin position="219"/>
        <end position="243"/>
    </location>
</feature>
<dbReference type="PROSITE" id="PS52035">
    <property type="entry name" value="PEPTIDASE_M14"/>
    <property type="match status" value="1"/>
</dbReference>
<dbReference type="Gene3D" id="3.40.630.10">
    <property type="entry name" value="Zn peptidases"/>
    <property type="match status" value="2"/>
</dbReference>
<reference evidence="6 7" key="1">
    <citation type="submission" date="2020-11" db="EMBL/GenBank/DDBJ databases">
        <authorList>
            <person name="Wallbank WR R."/>
            <person name="Pardo Diaz C."/>
            <person name="Kozak K."/>
            <person name="Martin S."/>
            <person name="Jiggins C."/>
            <person name="Moest M."/>
            <person name="Warren A I."/>
            <person name="Generalovic N T."/>
            <person name="Byers J.R.P. K."/>
            <person name="Montejo-Kovacevich G."/>
            <person name="Yen C E."/>
        </authorList>
    </citation>
    <scope>NUCLEOTIDE SEQUENCE [LARGE SCALE GENOMIC DNA]</scope>
</reference>
<dbReference type="OrthoDB" id="10253041at2759"/>
<gene>
    <name evidence="6" type="ORF">HERILL_LOCUS5428</name>
</gene>
<dbReference type="GO" id="GO:0006508">
    <property type="term" value="P:proteolysis"/>
    <property type="evidence" value="ECO:0007669"/>
    <property type="project" value="InterPro"/>
</dbReference>
<accession>A0A7R8UK75</accession>
<feature type="compositionally biased region" description="Polar residues" evidence="4">
    <location>
        <begin position="814"/>
        <end position="846"/>
    </location>
</feature>
<dbReference type="Pfam" id="PF00246">
    <property type="entry name" value="Peptidase_M14"/>
    <property type="match status" value="1"/>
</dbReference>
<name>A0A7R8UK75_HERIL</name>
<dbReference type="PANTHER" id="PTHR12756">
    <property type="entry name" value="CYTOSOLIC CARBOXYPEPTIDASE"/>
    <property type="match status" value="1"/>
</dbReference>
<dbReference type="SUPFAM" id="SSF53187">
    <property type="entry name" value="Zn-dependent exopeptidases"/>
    <property type="match status" value="2"/>
</dbReference>
<feature type="active site" description="Proton donor/acceptor" evidence="3">
    <location>
        <position position="730"/>
    </location>
</feature>
<evidence type="ECO:0000256" key="4">
    <source>
        <dbReference type="SAM" id="MobiDB-lite"/>
    </source>
</evidence>
<feature type="region of interest" description="Disordered" evidence="4">
    <location>
        <begin position="926"/>
        <end position="972"/>
    </location>
</feature>
<organism evidence="6 7">
    <name type="scientific">Hermetia illucens</name>
    <name type="common">Black soldier fly</name>
    <dbReference type="NCBI Taxonomy" id="343691"/>
    <lineage>
        <taxon>Eukaryota</taxon>
        <taxon>Metazoa</taxon>
        <taxon>Ecdysozoa</taxon>
        <taxon>Arthropoda</taxon>
        <taxon>Hexapoda</taxon>
        <taxon>Insecta</taxon>
        <taxon>Pterygota</taxon>
        <taxon>Neoptera</taxon>
        <taxon>Endopterygota</taxon>
        <taxon>Diptera</taxon>
        <taxon>Brachycera</taxon>
        <taxon>Stratiomyomorpha</taxon>
        <taxon>Stratiomyidae</taxon>
        <taxon>Hermetiinae</taxon>
        <taxon>Hermetia</taxon>
    </lineage>
</organism>
<feature type="compositionally biased region" description="Low complexity" evidence="4">
    <location>
        <begin position="228"/>
        <end position="241"/>
    </location>
</feature>
<feature type="region of interest" description="Disordered" evidence="4">
    <location>
        <begin position="811"/>
        <end position="849"/>
    </location>
</feature>
<evidence type="ECO:0000259" key="5">
    <source>
        <dbReference type="PROSITE" id="PS52035"/>
    </source>
</evidence>
<feature type="compositionally biased region" description="Polar residues" evidence="4">
    <location>
        <begin position="468"/>
        <end position="477"/>
    </location>
</feature>
<feature type="domain" description="Peptidase M14" evidence="5">
    <location>
        <begin position="234"/>
        <end position="781"/>
    </location>
</feature>
<dbReference type="InterPro" id="IPR040626">
    <property type="entry name" value="Pepdidase_M14_N"/>
</dbReference>
<evidence type="ECO:0000256" key="2">
    <source>
        <dbReference type="ARBA" id="ARBA00005988"/>
    </source>
</evidence>
<sequence length="1175" mass="132604">MSDFECEEYVFSSNFDSGNLRKVELVRKCSETDVSTDHMVHIEFDLWTTPDCYGTPYENPNRTWFFFSIKGGRPFRNVKLNIRNLNRQAKLFSQGMQPVMRIGENGKWERIKDKPCYATESDCFYISFIHRANESTDIPYYYAFTYPFTYTECLNMLDKFDRKYGKCSHDIEYIINRIAYLEKEEKENSTKKSEPMKSISSTKMLPKESAIIENNMDDMNLPSPTNLESGGDSSSPSISESMYEKMSKRELQNEIYYHRELLIPSLQKRRVELLTISSFYGIQNTFEERLSNLFPEMETPRCRNFKDKKIIFMSSRVHPGETAASFVLNGFLNLILDRKSLIGQTLRQMYVFKIVPFLNPDGVYNGLYRTDTIGQNLNRMYICPQIDLQPSIYAVKKVIKYYHLGYDRFDEDNRKLTPIEPKKPLIPSITLTTNRVLNRTPVKKDEICSTASLYDFVEKLRSETSNIENEVTEVSNQTYSSKETTSSEGEENNSPTTLPSATVSIQSQGKVFTEKLIPEIKTVAQEPAMPKKLLATSSFSKRSSDLLSRKNSAFKTVFGSNHGGISRSNENKLKDLQNTSAQRPKFKKSLIRKEVKSGHSSNLSLKALNKKNILCCQNIDISAEHSSKMEEGIEKPEKSNLFLYMDFHGHASKKGIFMYGNHFQSTNEAVECMLLPRLMGINCHHFHCDACNFSERNMYRREKRDGLSKEGSGRVAVFKMTGLIKCYTLESNYNTGKYVNILPNRVKEINQKPPNIVPPKYTPAIYEEVGRALGPSILDITNSNSLSRIYNSEFRSIQALRIAIRNEIERHGSQRSVASSGKIMASQQNIKRVKRSSLSQASTSNDVSKENKVIYHNSMPHWELAVPSSSTQSTSISVLQSLNQPSKTPQRPTRCIKRNPLKAHSTNLYGKKDAAVNKKKPKPVALLDSSCNTTKKDHGFPIPPKKVRVSPTHNLSSKESSPPARKVGTESNTSDVGFKGVVSDSTVGFESAKLTSMILPVIGDIESQAVTSSERNSYILSKPDKTDCALTSSVSMTQFYSAGNMSLLKKCTSESVLDLYATKSDLGVSSTSNTNIASYKAPNAVDDAVASCSSRIIVHPSNTKPILTTFRKTKKADNFLLKTGASGGNLTSLNPRMKGAFGGNENSKLTKKKRIIRHDSLIVKRKKTKAKITRH</sequence>
<evidence type="ECO:0000256" key="3">
    <source>
        <dbReference type="PROSITE-ProRule" id="PRU01379"/>
    </source>
</evidence>
<dbReference type="Gene3D" id="2.60.40.3120">
    <property type="match status" value="1"/>
</dbReference>
<feature type="compositionally biased region" description="Low complexity" evidence="4">
    <location>
        <begin position="478"/>
        <end position="497"/>
    </location>
</feature>
<dbReference type="AlphaFoldDB" id="A0A7R8UK75"/>
<dbReference type="EMBL" id="LR899010">
    <property type="protein sequence ID" value="CAD7082393.1"/>
    <property type="molecule type" value="Genomic_DNA"/>
</dbReference>
<proteinExistence type="inferred from homology"/>
<keyword evidence="7" id="KW-1185">Reference proteome</keyword>
<dbReference type="GO" id="GO:0008270">
    <property type="term" value="F:zinc ion binding"/>
    <property type="evidence" value="ECO:0007669"/>
    <property type="project" value="InterPro"/>
</dbReference>
<dbReference type="PANTHER" id="PTHR12756:SF12">
    <property type="entry name" value="CYTOSOLIC CARBOXYPEPTIDASE-LIKE PROTEIN 5"/>
    <property type="match status" value="1"/>
</dbReference>
<dbReference type="Pfam" id="PF18027">
    <property type="entry name" value="Pepdidase_M14_N"/>
    <property type="match status" value="1"/>
</dbReference>
<dbReference type="InParanoid" id="A0A7R8UK75"/>
<protein>
    <recommendedName>
        <fullName evidence="5">Peptidase M14 domain-containing protein</fullName>
    </recommendedName>
</protein>
<evidence type="ECO:0000313" key="7">
    <source>
        <dbReference type="Proteomes" id="UP000594454"/>
    </source>
</evidence>
<evidence type="ECO:0000313" key="6">
    <source>
        <dbReference type="EMBL" id="CAD7082393.1"/>
    </source>
</evidence>
<dbReference type="OMA" id="LCHECKL"/>
<comment type="cofactor">
    <cofactor evidence="1">
        <name>Zn(2+)</name>
        <dbReference type="ChEBI" id="CHEBI:29105"/>
    </cofactor>
</comment>
<dbReference type="InterPro" id="IPR050821">
    <property type="entry name" value="Cytosolic_carboxypeptidase"/>
</dbReference>